<dbReference type="InterPro" id="IPR036388">
    <property type="entry name" value="WH-like_DNA-bd_sf"/>
</dbReference>
<dbReference type="SUPFAM" id="SSF46785">
    <property type="entry name" value="Winged helix' DNA-binding domain"/>
    <property type="match status" value="1"/>
</dbReference>
<proteinExistence type="predicted"/>
<evidence type="ECO:0000313" key="2">
    <source>
        <dbReference type="Proteomes" id="UP000464577"/>
    </source>
</evidence>
<keyword evidence="2" id="KW-1185">Reference proteome</keyword>
<accession>A0A6P1VTQ0</accession>
<name>A0A6P1VTQ0_9BACT</name>
<dbReference type="KEGG" id="senf:GJR95_10270"/>
<sequence>MIKLKSLMLFNFSFTSTMIYMNKTVELLNLWAKYEEENPKAELSQFCQAYLVNQEKNKQKTGFWQSPVPPDSVSMLTKLVGRIVKLHSIYSVVAFKDCGISSFDEFLYLNSIANSSNPKKTDVIWANFNELSSGLLILDRLKKANLIVEQGDELDKRTKRLEITKEGASALKDCYQKLTEVNETCFGGLAEEQVQLCIQVLQPVEASLARQWLEDKKK</sequence>
<evidence type="ECO:0000313" key="1">
    <source>
        <dbReference type="EMBL" id="QHV95370.1"/>
    </source>
</evidence>
<dbReference type="AlphaFoldDB" id="A0A6P1VTQ0"/>
<gene>
    <name evidence="1" type="ORF">GJR95_10270</name>
</gene>
<protein>
    <submittedName>
        <fullName evidence="1">Winged helix DNA-binding protein</fullName>
    </submittedName>
</protein>
<dbReference type="GO" id="GO:0003677">
    <property type="term" value="F:DNA binding"/>
    <property type="evidence" value="ECO:0007669"/>
    <property type="project" value="UniProtKB-KW"/>
</dbReference>
<dbReference type="EMBL" id="CP045997">
    <property type="protein sequence ID" value="QHV95370.1"/>
    <property type="molecule type" value="Genomic_DNA"/>
</dbReference>
<organism evidence="1 2">
    <name type="scientific">Spirosoma endbachense</name>
    <dbReference type="NCBI Taxonomy" id="2666025"/>
    <lineage>
        <taxon>Bacteria</taxon>
        <taxon>Pseudomonadati</taxon>
        <taxon>Bacteroidota</taxon>
        <taxon>Cytophagia</taxon>
        <taxon>Cytophagales</taxon>
        <taxon>Cytophagaceae</taxon>
        <taxon>Spirosoma</taxon>
    </lineage>
</organism>
<dbReference type="Gene3D" id="1.10.10.10">
    <property type="entry name" value="Winged helix-like DNA-binding domain superfamily/Winged helix DNA-binding domain"/>
    <property type="match status" value="1"/>
</dbReference>
<keyword evidence="1" id="KW-0238">DNA-binding</keyword>
<dbReference type="RefSeq" id="WP_162385782.1">
    <property type="nucleotide sequence ID" value="NZ_CP045997.1"/>
</dbReference>
<dbReference type="InterPro" id="IPR036390">
    <property type="entry name" value="WH_DNA-bd_sf"/>
</dbReference>
<dbReference type="Proteomes" id="UP000464577">
    <property type="component" value="Chromosome"/>
</dbReference>
<reference evidence="1 2" key="1">
    <citation type="submission" date="2019-11" db="EMBL/GenBank/DDBJ databases">
        <title>Spirosoma endbachense sp. nov., isolated from a natural salt meadow.</title>
        <authorList>
            <person name="Rojas J."/>
            <person name="Ambika Manirajan B."/>
            <person name="Ratering S."/>
            <person name="Suarez C."/>
            <person name="Geissler-Plaum R."/>
            <person name="Schnell S."/>
        </authorList>
    </citation>
    <scope>NUCLEOTIDE SEQUENCE [LARGE SCALE GENOMIC DNA]</scope>
    <source>
        <strain evidence="1 2">I-24</strain>
    </source>
</reference>